<dbReference type="EMBL" id="CP076448">
    <property type="protein sequence ID" value="QXM23996.1"/>
    <property type="molecule type" value="Genomic_DNA"/>
</dbReference>
<reference evidence="3" key="1">
    <citation type="submission" date="2021-06" db="EMBL/GenBank/DDBJ databases">
        <title>Elioraea tepida, sp. nov., a moderately thermophilic aerobic anoxygenic phototrophic bacterium isolated from an alkaline siliceous hot spring mat community in Yellowstone National Park, WY, USA.</title>
        <authorList>
            <person name="Saini M.K."/>
            <person name="Yoshida S."/>
            <person name="Sebastian A."/>
            <person name="Hirose S."/>
            <person name="Hara E."/>
            <person name="Tamaki H."/>
            <person name="Soulier N.T."/>
            <person name="Albert I."/>
            <person name="Hanada S."/>
            <person name="Bryant D.A."/>
            <person name="Tank M."/>
        </authorList>
    </citation>
    <scope>NUCLEOTIDE SEQUENCE</scope>
    <source>
        <strain evidence="3">MS-P2</strain>
    </source>
</reference>
<dbReference type="EC" id="2.7.7.65" evidence="1"/>
<accession>A0A975YIX3</accession>
<dbReference type="CDD" id="cd01949">
    <property type="entry name" value="GGDEF"/>
    <property type="match status" value="1"/>
</dbReference>
<evidence type="ECO:0000256" key="1">
    <source>
        <dbReference type="ARBA" id="ARBA00012528"/>
    </source>
</evidence>
<evidence type="ECO:0000313" key="3">
    <source>
        <dbReference type="EMBL" id="QXM23996.1"/>
    </source>
</evidence>
<name>A0A975YIX3_9PROT</name>
<dbReference type="FunFam" id="3.30.70.270:FF:000001">
    <property type="entry name" value="Diguanylate cyclase domain protein"/>
    <property type="match status" value="1"/>
</dbReference>
<dbReference type="GO" id="GO:0005886">
    <property type="term" value="C:plasma membrane"/>
    <property type="evidence" value="ECO:0007669"/>
    <property type="project" value="TreeGrafter"/>
</dbReference>
<dbReference type="NCBIfam" id="TIGR00254">
    <property type="entry name" value="GGDEF"/>
    <property type="match status" value="1"/>
</dbReference>
<dbReference type="RefSeq" id="WP_218284941.1">
    <property type="nucleotide sequence ID" value="NZ_CP076448.1"/>
</dbReference>
<organism evidence="3 4">
    <name type="scientific">Elioraea tepida</name>
    <dbReference type="NCBI Taxonomy" id="2843330"/>
    <lineage>
        <taxon>Bacteria</taxon>
        <taxon>Pseudomonadati</taxon>
        <taxon>Pseudomonadota</taxon>
        <taxon>Alphaproteobacteria</taxon>
        <taxon>Acetobacterales</taxon>
        <taxon>Elioraeaceae</taxon>
        <taxon>Elioraea</taxon>
    </lineage>
</organism>
<dbReference type="AlphaFoldDB" id="A0A975YIX3"/>
<dbReference type="KEGG" id="elio:KO353_11980"/>
<keyword evidence="4" id="KW-1185">Reference proteome</keyword>
<dbReference type="InterPro" id="IPR050469">
    <property type="entry name" value="Diguanylate_Cyclase"/>
</dbReference>
<protein>
    <recommendedName>
        <fullName evidence="1">diguanylate cyclase</fullName>
        <ecNumber evidence="1">2.7.7.65</ecNumber>
    </recommendedName>
</protein>
<dbReference type="Proteomes" id="UP000694001">
    <property type="component" value="Chromosome"/>
</dbReference>
<dbReference type="GO" id="GO:1902201">
    <property type="term" value="P:negative regulation of bacterial-type flagellum-dependent cell motility"/>
    <property type="evidence" value="ECO:0007669"/>
    <property type="project" value="TreeGrafter"/>
</dbReference>
<dbReference type="PANTHER" id="PTHR45138:SF24">
    <property type="entry name" value="DIGUANYLATE CYCLASE DGCC-RELATED"/>
    <property type="match status" value="1"/>
</dbReference>
<dbReference type="PANTHER" id="PTHR45138">
    <property type="entry name" value="REGULATORY COMPONENTS OF SENSORY TRANSDUCTION SYSTEM"/>
    <property type="match status" value="1"/>
</dbReference>
<dbReference type="PROSITE" id="PS50887">
    <property type="entry name" value="GGDEF"/>
    <property type="match status" value="1"/>
</dbReference>
<dbReference type="Pfam" id="PF00990">
    <property type="entry name" value="GGDEF"/>
    <property type="match status" value="1"/>
</dbReference>
<proteinExistence type="predicted"/>
<sequence>MPFDASVTDSLHEPLPAALHGLLAEVSRSIPDIVQRQAILARAEELTRAADRTIRAQAARIRALEHLAETDPLTGLLNRRGFASRLAERLSEARRHNEPGVVLFVDMDGLKKINDRLGHAAGDAAIRMVAEGLRAAVRAHDAIGRIGGDEFAVVMSRVGHERGLALAARIGSSIGRLTLVHDGEAVPLSVSIGLAPFLGAETPEELLDRADGAMYHNKRAAVS</sequence>
<dbReference type="InterPro" id="IPR000160">
    <property type="entry name" value="GGDEF_dom"/>
</dbReference>
<dbReference type="GO" id="GO:0043709">
    <property type="term" value="P:cell adhesion involved in single-species biofilm formation"/>
    <property type="evidence" value="ECO:0007669"/>
    <property type="project" value="TreeGrafter"/>
</dbReference>
<gene>
    <name evidence="3" type="ORF">KO353_11980</name>
</gene>
<evidence type="ECO:0000259" key="2">
    <source>
        <dbReference type="PROSITE" id="PS50887"/>
    </source>
</evidence>
<dbReference type="GO" id="GO:0052621">
    <property type="term" value="F:diguanylate cyclase activity"/>
    <property type="evidence" value="ECO:0007669"/>
    <property type="project" value="UniProtKB-EC"/>
</dbReference>
<feature type="domain" description="GGDEF" evidence="2">
    <location>
        <begin position="98"/>
        <end position="223"/>
    </location>
</feature>
<dbReference type="SMART" id="SM00267">
    <property type="entry name" value="GGDEF"/>
    <property type="match status" value="1"/>
</dbReference>
<evidence type="ECO:0000313" key="4">
    <source>
        <dbReference type="Proteomes" id="UP000694001"/>
    </source>
</evidence>